<dbReference type="OrthoDB" id="1678912at2759"/>
<dbReference type="GO" id="GO:0034647">
    <property type="term" value="F:histone H3K4me/H3K4me2/H3K4me3 demethylase activity"/>
    <property type="evidence" value="ECO:0007669"/>
    <property type="project" value="TreeGrafter"/>
</dbReference>
<feature type="region of interest" description="Disordered" evidence="11">
    <location>
        <begin position="686"/>
        <end position="710"/>
    </location>
</feature>
<dbReference type="Pfam" id="PF02373">
    <property type="entry name" value="JmjC"/>
    <property type="match status" value="1"/>
</dbReference>
<dbReference type="PROSITE" id="PS51543">
    <property type="entry name" value="FYRC"/>
    <property type="match status" value="1"/>
</dbReference>
<dbReference type="FunFam" id="3.30.160.360:FF:000005">
    <property type="entry name" value="Putative lysine-specific demethylase JMJ16"/>
    <property type="match status" value="1"/>
</dbReference>
<evidence type="ECO:0000256" key="7">
    <source>
        <dbReference type="ARBA" id="ARBA00023004"/>
    </source>
</evidence>
<evidence type="ECO:0000256" key="6">
    <source>
        <dbReference type="ARBA" id="ARBA00023002"/>
    </source>
</evidence>
<dbReference type="AlphaFoldDB" id="A0A2G5DPF8"/>
<keyword evidence="5" id="KW-0223">Dioxygenase</keyword>
<dbReference type="InParanoid" id="A0A2G5DPF8"/>
<accession>A0A2G5DPF8</accession>
<dbReference type="Gene3D" id="2.60.120.650">
    <property type="entry name" value="Cupin"/>
    <property type="match status" value="1"/>
</dbReference>
<feature type="region of interest" description="Disordered" evidence="11">
    <location>
        <begin position="206"/>
        <end position="238"/>
    </location>
</feature>
<evidence type="ECO:0000256" key="9">
    <source>
        <dbReference type="ARBA" id="ARBA00023163"/>
    </source>
</evidence>
<proteinExistence type="predicted"/>
<evidence type="ECO:0000256" key="5">
    <source>
        <dbReference type="ARBA" id="ARBA00022964"/>
    </source>
</evidence>
<evidence type="ECO:0000256" key="4">
    <source>
        <dbReference type="ARBA" id="ARBA00022853"/>
    </source>
</evidence>
<dbReference type="Pfam" id="PF05965">
    <property type="entry name" value="FYRC"/>
    <property type="match status" value="1"/>
</dbReference>
<evidence type="ECO:0000256" key="8">
    <source>
        <dbReference type="ARBA" id="ARBA00023015"/>
    </source>
</evidence>
<dbReference type="Pfam" id="PF02928">
    <property type="entry name" value="zf-C5HC2"/>
    <property type="match status" value="1"/>
</dbReference>
<keyword evidence="9" id="KW-0804">Transcription</keyword>
<dbReference type="SMART" id="SM00541">
    <property type="entry name" value="FYRN"/>
    <property type="match status" value="1"/>
</dbReference>
<evidence type="ECO:0000313" key="14">
    <source>
        <dbReference type="EMBL" id="PIA45402.1"/>
    </source>
</evidence>
<keyword evidence="7" id="KW-0408">Iron</keyword>
<evidence type="ECO:0008006" key="16">
    <source>
        <dbReference type="Google" id="ProtNLM"/>
    </source>
</evidence>
<evidence type="ECO:0000259" key="12">
    <source>
        <dbReference type="PROSITE" id="PS51183"/>
    </source>
</evidence>
<dbReference type="Gene3D" id="3.30.160.360">
    <property type="match status" value="1"/>
</dbReference>
<name>A0A2G5DPF8_AQUCA</name>
<feature type="domain" description="JmjC" evidence="13">
    <location>
        <begin position="351"/>
        <end position="517"/>
    </location>
</feature>
<dbReference type="PROSITE" id="PS51542">
    <property type="entry name" value="FYRN"/>
    <property type="match status" value="1"/>
</dbReference>
<gene>
    <name evidence="14" type="ORF">AQUCO_01700743v1</name>
</gene>
<dbReference type="STRING" id="218851.A0A2G5DPF8"/>
<dbReference type="PANTHER" id="PTHR10694">
    <property type="entry name" value="LYSINE-SPECIFIC DEMETHYLASE"/>
    <property type="match status" value="1"/>
</dbReference>
<keyword evidence="4" id="KW-0156">Chromatin regulator</keyword>
<dbReference type="Proteomes" id="UP000230069">
    <property type="component" value="Unassembled WGS sequence"/>
</dbReference>
<evidence type="ECO:0000256" key="10">
    <source>
        <dbReference type="ARBA" id="ARBA00023242"/>
    </source>
</evidence>
<keyword evidence="15" id="KW-1185">Reference proteome</keyword>
<evidence type="ECO:0000256" key="3">
    <source>
        <dbReference type="ARBA" id="ARBA00022723"/>
    </source>
</evidence>
<reference evidence="14 15" key="1">
    <citation type="submission" date="2017-09" db="EMBL/GenBank/DDBJ databases">
        <title>WGS assembly of Aquilegia coerulea Goldsmith.</title>
        <authorList>
            <person name="Hodges S."/>
            <person name="Kramer E."/>
            <person name="Nordborg M."/>
            <person name="Tomkins J."/>
            <person name="Borevitz J."/>
            <person name="Derieg N."/>
            <person name="Yan J."/>
            <person name="Mihaltcheva S."/>
            <person name="Hayes R.D."/>
            <person name="Rokhsar D."/>
        </authorList>
    </citation>
    <scope>NUCLEOTIDE SEQUENCE [LARGE SCALE GENOMIC DNA]</scope>
    <source>
        <strain evidence="15">cv. Goldsmith</strain>
    </source>
</reference>
<dbReference type="InterPro" id="IPR003889">
    <property type="entry name" value="FYrich_C"/>
</dbReference>
<dbReference type="FunCoup" id="A0A2G5DPF8">
    <property type="interactions" value="1353"/>
</dbReference>
<dbReference type="GO" id="GO:0000785">
    <property type="term" value="C:chromatin"/>
    <property type="evidence" value="ECO:0007669"/>
    <property type="project" value="TreeGrafter"/>
</dbReference>
<keyword evidence="6" id="KW-0560">Oxidoreductase</keyword>
<dbReference type="GO" id="GO:0005634">
    <property type="term" value="C:nucleus"/>
    <property type="evidence" value="ECO:0007669"/>
    <property type="project" value="UniProtKB-SubCell"/>
</dbReference>
<evidence type="ECO:0000256" key="11">
    <source>
        <dbReference type="SAM" id="MobiDB-lite"/>
    </source>
</evidence>
<keyword evidence="3" id="KW-0479">Metal-binding</keyword>
<dbReference type="InterPro" id="IPR004198">
    <property type="entry name" value="Znf_C5HC2"/>
</dbReference>
<dbReference type="GO" id="GO:0045814">
    <property type="term" value="P:negative regulation of gene expression, epigenetic"/>
    <property type="evidence" value="ECO:0007669"/>
    <property type="project" value="UniProtKB-ARBA"/>
</dbReference>
<evidence type="ECO:0000313" key="15">
    <source>
        <dbReference type="Proteomes" id="UP000230069"/>
    </source>
</evidence>
<dbReference type="GO" id="GO:0046872">
    <property type="term" value="F:metal ion binding"/>
    <property type="evidence" value="ECO:0007669"/>
    <property type="project" value="UniProtKB-KW"/>
</dbReference>
<dbReference type="InterPro" id="IPR003347">
    <property type="entry name" value="JmjC_dom"/>
</dbReference>
<comment type="cofactor">
    <cofactor evidence="1">
        <name>Fe(2+)</name>
        <dbReference type="ChEBI" id="CHEBI:29033"/>
    </cofactor>
</comment>
<comment type="subcellular location">
    <subcellularLocation>
        <location evidence="2">Nucleus</location>
    </subcellularLocation>
</comment>
<protein>
    <recommendedName>
        <fullName evidence="16">JmjC domain-containing protein</fullName>
    </recommendedName>
</protein>
<dbReference type="PANTHER" id="PTHR10694:SF113">
    <property type="entry name" value="PROTEIN JUMONJI"/>
    <property type="match status" value="1"/>
</dbReference>
<feature type="domain" description="JmjN" evidence="12">
    <location>
        <begin position="136"/>
        <end position="177"/>
    </location>
</feature>
<dbReference type="SMART" id="SM00545">
    <property type="entry name" value="JmjN"/>
    <property type="match status" value="1"/>
</dbReference>
<evidence type="ECO:0000256" key="2">
    <source>
        <dbReference type="ARBA" id="ARBA00004123"/>
    </source>
</evidence>
<sequence length="1231" mass="139111">MAAECVKPLVKKEKVEYPSAPPGFESLTSFTLKKIDTNEIITSTVASGSDLVFVGPEGGIRDSAERTKFLRRRPWINYSEADGSSEESDSEQFTENHIPRSLPKGVLRGCSECSNCQKVVAKWHPQDACKLVLEEAPVFHPTEEEFKDVLKYIATIRPRAEKYGICRIVPPPSWSPPCPLKERCIWENSKFITRIQQIDKLQNRDSAKKMSRTCRHSRRKRQKTQETGVQCTGDNGDATEHNELEYDNETKPFGFYPGPEFTLEAFQNYAHEFKSHYFGKDNYTLHESGQASVQKQWEPSVEDIEGEYWRMVENPTEEIEVLCGANLDTRVFGSGFPKVPFPMENSSNEGKYLTSEWNLNNVSKLPNSVLSFEKSDISGVIVPWLYIGMCFSSFCWHVEDHYLYSLNYMHWGAPKLWYGVPGEEAQKLEEAMKKHLPDLFEEHPDLLHKLVTQLSPSILTSENVPVYRCVQNPKEFVLTFPRAYHSGFNCGFNCAEAVNVAPLDWLPYGQTAVELYREQSHKTIISHDKLLMEVARETVRAHWELQFLRKNTLNNLRWKEVCGKEGVLAKAVKRRIEMECTRREFLCNTYSVKMDSSFDASRERKCIVCLYDLHLSAVGCQCSPERFACLYHAKQLCDCAVSEKTLLYRHTIGDFNVLVEALEGKLRAIYRWAKLDLGLALSKSNDKLQSPGSDVKPFHSLEGTKEEDRLRSATSTGILIGPSLCQDPKVCEVYVKKEPTTSNTASFCTELQRDTSVLEKSVDCFSSLKQVPLNKSVRGEGNTNKSLRPGNDNLILLSDDEDDYPVRQSPDNAAEGCSKFTTLSARQANYNDKASLCNHTKNQDLNAHETNMSVMREKNIMIPEVSKDDQSSHPGNLKVGHEKGAKLMSESSILPSDYIVQPGPQNSSCKLNSSAVGLARDIFSKGYTGVCNLANAENVIQHPYPSGSGRLFSETRDEKTASCSVLKHMEQSTSRDPSRAMNTVDKNYLHMDPRSAKVVQRMNCKVEPLEIGVVCPGKLWSSNQTIYPKGFKSRVSYLSVLDPEKSCFYISEILDAGLSQPLFMVKVESCPSEVFIHTSVTRCWDMVRDRLNEEIMKQKRLGRLNLPPFQPKGSLDGFEMFGFSSPEIIKGIEAIDPQRVSTEYWKSRPQTYDLQPSLHRNVPDPKLGINKIPLHNQPANMPDAVVLMGLFKKANPGELHSLRSVLTGDKPTVDHGSVTRLLDKEIQGRTK</sequence>
<evidence type="ECO:0000259" key="13">
    <source>
        <dbReference type="PROSITE" id="PS51184"/>
    </source>
</evidence>
<feature type="compositionally biased region" description="Basic residues" evidence="11">
    <location>
        <begin position="209"/>
        <end position="222"/>
    </location>
</feature>
<keyword evidence="10" id="KW-0539">Nucleus</keyword>
<dbReference type="Pfam" id="PF02375">
    <property type="entry name" value="JmjN"/>
    <property type="match status" value="1"/>
</dbReference>
<evidence type="ECO:0000256" key="1">
    <source>
        <dbReference type="ARBA" id="ARBA00001954"/>
    </source>
</evidence>
<dbReference type="SUPFAM" id="SSF51197">
    <property type="entry name" value="Clavaminate synthase-like"/>
    <property type="match status" value="1"/>
</dbReference>
<dbReference type="PROSITE" id="PS51184">
    <property type="entry name" value="JMJC"/>
    <property type="match status" value="1"/>
</dbReference>
<feature type="compositionally biased region" description="Basic and acidic residues" evidence="11">
    <location>
        <begin position="696"/>
        <end position="710"/>
    </location>
</feature>
<dbReference type="PROSITE" id="PS51183">
    <property type="entry name" value="JMJN"/>
    <property type="match status" value="1"/>
</dbReference>
<dbReference type="SMART" id="SM00558">
    <property type="entry name" value="JmjC"/>
    <property type="match status" value="1"/>
</dbReference>
<dbReference type="InterPro" id="IPR003349">
    <property type="entry name" value="JmjN"/>
</dbReference>
<dbReference type="EMBL" id="KZ305034">
    <property type="protein sequence ID" value="PIA45402.1"/>
    <property type="molecule type" value="Genomic_DNA"/>
</dbReference>
<dbReference type="InterPro" id="IPR003888">
    <property type="entry name" value="FYrich_N"/>
</dbReference>
<dbReference type="SMART" id="SM00542">
    <property type="entry name" value="FYRC"/>
    <property type="match status" value="1"/>
</dbReference>
<organism evidence="14 15">
    <name type="scientific">Aquilegia coerulea</name>
    <name type="common">Rocky mountain columbine</name>
    <dbReference type="NCBI Taxonomy" id="218851"/>
    <lineage>
        <taxon>Eukaryota</taxon>
        <taxon>Viridiplantae</taxon>
        <taxon>Streptophyta</taxon>
        <taxon>Embryophyta</taxon>
        <taxon>Tracheophyta</taxon>
        <taxon>Spermatophyta</taxon>
        <taxon>Magnoliopsida</taxon>
        <taxon>Ranunculales</taxon>
        <taxon>Ranunculaceae</taxon>
        <taxon>Thalictroideae</taxon>
        <taxon>Aquilegia</taxon>
    </lineage>
</organism>
<dbReference type="Pfam" id="PF05964">
    <property type="entry name" value="FYRN"/>
    <property type="match status" value="1"/>
</dbReference>
<keyword evidence="8" id="KW-0805">Transcription regulation</keyword>